<evidence type="ECO:0000313" key="2">
    <source>
        <dbReference type="EMBL" id="KAF2273427.1"/>
    </source>
</evidence>
<dbReference type="InterPro" id="IPR052985">
    <property type="entry name" value="CoA-trans_III_biosynth/detox"/>
</dbReference>
<dbReference type="PANTHER" id="PTHR48229:SF2">
    <property type="entry name" value="CAIB_BAIF FAMILY PROTEIN"/>
    <property type="match status" value="1"/>
</dbReference>
<dbReference type="GeneID" id="54552193"/>
<dbReference type="SUPFAM" id="SSF89796">
    <property type="entry name" value="CoA-transferase family III (CaiB/BaiF)"/>
    <property type="match status" value="2"/>
</dbReference>
<dbReference type="Gene3D" id="3.40.50.10540">
    <property type="entry name" value="Crotonobetainyl-coa:carnitine coa-transferase, domain 1"/>
    <property type="match status" value="1"/>
</dbReference>
<dbReference type="AlphaFoldDB" id="A0A6A6JAY6"/>
<dbReference type="Proteomes" id="UP000800097">
    <property type="component" value="Unassembled WGS sequence"/>
</dbReference>
<name>A0A6A6JAY6_WESOR</name>
<proteinExistence type="inferred from homology"/>
<dbReference type="RefSeq" id="XP_033650966.1">
    <property type="nucleotide sequence ID" value="XM_033799018.1"/>
</dbReference>
<evidence type="ECO:0000256" key="1">
    <source>
        <dbReference type="ARBA" id="ARBA00008383"/>
    </source>
</evidence>
<reference evidence="2" key="1">
    <citation type="journal article" date="2020" name="Stud. Mycol.">
        <title>101 Dothideomycetes genomes: a test case for predicting lifestyles and emergence of pathogens.</title>
        <authorList>
            <person name="Haridas S."/>
            <person name="Albert R."/>
            <person name="Binder M."/>
            <person name="Bloem J."/>
            <person name="Labutti K."/>
            <person name="Salamov A."/>
            <person name="Andreopoulos B."/>
            <person name="Baker S."/>
            <person name="Barry K."/>
            <person name="Bills G."/>
            <person name="Bluhm B."/>
            <person name="Cannon C."/>
            <person name="Castanera R."/>
            <person name="Culley D."/>
            <person name="Daum C."/>
            <person name="Ezra D."/>
            <person name="Gonzalez J."/>
            <person name="Henrissat B."/>
            <person name="Kuo A."/>
            <person name="Liang C."/>
            <person name="Lipzen A."/>
            <person name="Lutzoni F."/>
            <person name="Magnuson J."/>
            <person name="Mondo S."/>
            <person name="Nolan M."/>
            <person name="Ohm R."/>
            <person name="Pangilinan J."/>
            <person name="Park H.-J."/>
            <person name="Ramirez L."/>
            <person name="Alfaro M."/>
            <person name="Sun H."/>
            <person name="Tritt A."/>
            <person name="Yoshinaga Y."/>
            <person name="Zwiers L.-H."/>
            <person name="Turgeon B."/>
            <person name="Goodwin S."/>
            <person name="Spatafora J."/>
            <person name="Crous P."/>
            <person name="Grigoriev I."/>
        </authorList>
    </citation>
    <scope>NUCLEOTIDE SEQUENCE</scope>
    <source>
        <strain evidence="2">CBS 379.55</strain>
    </source>
</reference>
<accession>A0A6A6JAY6</accession>
<dbReference type="OrthoDB" id="2308815at2759"/>
<dbReference type="Pfam" id="PF02515">
    <property type="entry name" value="CoA_transf_3"/>
    <property type="match status" value="1"/>
</dbReference>
<dbReference type="GO" id="GO:0003824">
    <property type="term" value="F:catalytic activity"/>
    <property type="evidence" value="ECO:0007669"/>
    <property type="project" value="InterPro"/>
</dbReference>
<comment type="similarity">
    <text evidence="1">Belongs to the CoA-transferase III family.</text>
</comment>
<organism evidence="2 3">
    <name type="scientific">Westerdykella ornata</name>
    <dbReference type="NCBI Taxonomy" id="318751"/>
    <lineage>
        <taxon>Eukaryota</taxon>
        <taxon>Fungi</taxon>
        <taxon>Dikarya</taxon>
        <taxon>Ascomycota</taxon>
        <taxon>Pezizomycotina</taxon>
        <taxon>Dothideomycetes</taxon>
        <taxon>Pleosporomycetidae</taxon>
        <taxon>Pleosporales</taxon>
        <taxon>Sporormiaceae</taxon>
        <taxon>Westerdykella</taxon>
    </lineage>
</organism>
<dbReference type="InterPro" id="IPR023606">
    <property type="entry name" value="CoA-Trfase_III_dom_1_sf"/>
</dbReference>
<protein>
    <submittedName>
        <fullName evidence="2">Alpha-methylacyl-CoA racemase</fullName>
    </submittedName>
</protein>
<evidence type="ECO:0000313" key="3">
    <source>
        <dbReference type="Proteomes" id="UP000800097"/>
    </source>
</evidence>
<dbReference type="InterPro" id="IPR003673">
    <property type="entry name" value="CoA-Trfase_fam_III"/>
</dbReference>
<sequence>MPSDESGIADSSGTLTYSVPLETKSIFQHGLLKNPLIAPTLPKEIEECAERVRFEGTDKPSIPINWRFAESISVLKGLEAAMINVLVKRKYGVVAQEAVINTDHAQLFIMSCLLYTIDPGNQNITPASMADAEARAQFERYFKNCDLHGAASSPYRTSATNIYKTKDGRFFHLHGSMNPEPTQASVGLPPYNREITTPEESWKPYMEKVGQIDSQEMQRLASDEYKQAGTICWTIDEFKDSEHGKANAHVGLYEIFPVENSRSKQPPCWWPESPETSPRRPLAGLKVVDLTRVIAAPAVTRGLAELGASVMRITAPHITDMSALHVDFNWGKWNAHLDFREEEDREKLRALVREADVVVQGYRPGVLDKYGFSVDGLLELTKDRERGLIVVRENCYGWNGPWSYRSGWQQISDACVGVSMEFGRAMGNDEPVTPVFPNSDYSTGVAGVIAILDAILRRGAEGGSYKVDIALNYYSQWLVDSVGTYPQDVWEDVWNCNGRQVFRHYHNMHYTLPRFLAMLKQNAGDVVFKPAFFEKRYSGAIGKDILCPKPVIRFPQGPVELRYNVGTRSNGVDQAKWPENLMTEVVA</sequence>
<gene>
    <name evidence="2" type="ORF">EI97DRAFT_436082</name>
</gene>
<dbReference type="PANTHER" id="PTHR48229">
    <property type="entry name" value="CAIB/BAIF FAMILY ENZYME (AFU_ORTHOLOGUE AFUA_1G05360)-RELATED"/>
    <property type="match status" value="1"/>
</dbReference>
<keyword evidence="3" id="KW-1185">Reference proteome</keyword>
<dbReference type="EMBL" id="ML986510">
    <property type="protein sequence ID" value="KAF2273427.1"/>
    <property type="molecule type" value="Genomic_DNA"/>
</dbReference>